<dbReference type="AlphaFoldDB" id="A0A1I6Z7D8"/>
<evidence type="ECO:0000256" key="4">
    <source>
        <dbReference type="ARBA" id="ARBA00022989"/>
    </source>
</evidence>
<feature type="transmembrane region" description="Helical" evidence="6">
    <location>
        <begin position="373"/>
        <end position="391"/>
    </location>
</feature>
<dbReference type="GO" id="GO:0016020">
    <property type="term" value="C:membrane"/>
    <property type="evidence" value="ECO:0007669"/>
    <property type="project" value="UniProtKB-SubCell"/>
</dbReference>
<feature type="transmembrane region" description="Helical" evidence="6">
    <location>
        <begin position="35"/>
        <end position="57"/>
    </location>
</feature>
<dbReference type="PANTHER" id="PTHR43243:SF4">
    <property type="entry name" value="CATIONIC AMINO ACID TRANSPORTER 4"/>
    <property type="match status" value="1"/>
</dbReference>
<feature type="transmembrane region" description="Helical" evidence="6">
    <location>
        <begin position="64"/>
        <end position="85"/>
    </location>
</feature>
<feature type="transmembrane region" description="Helical" evidence="6">
    <location>
        <begin position="274"/>
        <end position="298"/>
    </location>
</feature>
<evidence type="ECO:0000256" key="3">
    <source>
        <dbReference type="ARBA" id="ARBA00022692"/>
    </source>
</evidence>
<dbReference type="EMBL" id="FPBH01000002">
    <property type="protein sequence ID" value="SFT58640.1"/>
    <property type="molecule type" value="Genomic_DNA"/>
</dbReference>
<feature type="transmembrane region" description="Helical" evidence="6">
    <location>
        <begin position="97"/>
        <end position="116"/>
    </location>
</feature>
<evidence type="ECO:0000256" key="1">
    <source>
        <dbReference type="ARBA" id="ARBA00004141"/>
    </source>
</evidence>
<feature type="transmembrane region" description="Helical" evidence="6">
    <location>
        <begin position="318"/>
        <end position="342"/>
    </location>
</feature>
<dbReference type="GO" id="GO:0015171">
    <property type="term" value="F:amino acid transmembrane transporter activity"/>
    <property type="evidence" value="ECO:0007669"/>
    <property type="project" value="TreeGrafter"/>
</dbReference>
<gene>
    <name evidence="7" type="ORF">SAMN05192563_1002196</name>
</gene>
<keyword evidence="5 6" id="KW-0472">Membrane</keyword>
<evidence type="ECO:0000256" key="2">
    <source>
        <dbReference type="ARBA" id="ARBA00022448"/>
    </source>
</evidence>
<keyword evidence="4 6" id="KW-1133">Transmembrane helix</keyword>
<feature type="transmembrane region" description="Helical" evidence="6">
    <location>
        <begin position="397"/>
        <end position="417"/>
    </location>
</feature>
<protein>
    <submittedName>
        <fullName evidence="7">Amino acid/polyamine/organocation transporter, APC superfamily</fullName>
    </submittedName>
</protein>
<comment type="subcellular location">
    <subcellularLocation>
        <location evidence="1">Membrane</location>
        <topology evidence="1">Multi-pass membrane protein</topology>
    </subcellularLocation>
</comment>
<reference evidence="7 8" key="1">
    <citation type="submission" date="2016-10" db="EMBL/GenBank/DDBJ databases">
        <authorList>
            <person name="de Groot N.N."/>
        </authorList>
    </citation>
    <scope>NUCLEOTIDE SEQUENCE [LARGE SCALE GENOMIC DNA]</scope>
    <source>
        <strain evidence="7 8">LMG 27731</strain>
    </source>
</reference>
<dbReference type="RefSeq" id="WP_093632953.1">
    <property type="nucleotide sequence ID" value="NZ_FPBH01000002.1"/>
</dbReference>
<feature type="transmembrane region" description="Helical" evidence="6">
    <location>
        <begin position="429"/>
        <end position="448"/>
    </location>
</feature>
<name>A0A1I6Z7D8_9BURK</name>
<proteinExistence type="predicted"/>
<feature type="transmembrane region" description="Helical" evidence="6">
    <location>
        <begin position="454"/>
        <end position="472"/>
    </location>
</feature>
<feature type="transmembrane region" description="Helical" evidence="6">
    <location>
        <begin position="165"/>
        <end position="187"/>
    </location>
</feature>
<keyword evidence="2" id="KW-0813">Transport</keyword>
<feature type="transmembrane region" description="Helical" evidence="6">
    <location>
        <begin position="199"/>
        <end position="220"/>
    </location>
</feature>
<accession>A0A1I6Z7D8</accession>
<sequence>MADTSYMVRKSVADIVASAEGGENQLSKSLGAPSITAMGIGAIIGAGIFVLTGTAAAHYAGPSIILSFVLGGIACAFVGLCYSELAAMLPVCGSSYTYTYATLGEIFAWIIGWDLILEYAMGAATVAVGWSGYIVSLLHNVGINIPPTMAAAPGTTVTLADGSTVAGVVNLPAVFIIAVLTLLLVLGTKESARLNNIMVAIKLTVVVAFIAIGAFFVHPANWHPFIPQNTGEFGNFGASGILRGSAVVFFAFIGFDAVSTAAQEARKPQIDMPIGILGSLIICTLLYIAVAGVLTGLVPYAQLNVPDPIAKGVDAIGVTWFSVLIKIGALTGLTTVILVLLYGQSRIFFTMSQDGLLPHLFARVHPRLQTPHLSQIMIGAIVAIVAAFTPINVLGEMVSIGTLFAFILVCGAVIYLRRSDAGAARPFRAPGVPVIAILGILFCLLLMAGLPIVTWLRLFVWLVIGLIVYGIYGRSHSRLRYPERAPD</sequence>
<keyword evidence="3 6" id="KW-0812">Transmembrane</keyword>
<evidence type="ECO:0000313" key="7">
    <source>
        <dbReference type="EMBL" id="SFT58640.1"/>
    </source>
</evidence>
<dbReference type="PIRSF" id="PIRSF006060">
    <property type="entry name" value="AA_transporter"/>
    <property type="match status" value="1"/>
</dbReference>
<dbReference type="OrthoDB" id="9804700at2"/>
<feature type="transmembrane region" description="Helical" evidence="6">
    <location>
        <begin position="123"/>
        <end position="145"/>
    </location>
</feature>
<dbReference type="Gene3D" id="1.20.1740.10">
    <property type="entry name" value="Amino acid/polyamine transporter I"/>
    <property type="match status" value="1"/>
</dbReference>
<feature type="transmembrane region" description="Helical" evidence="6">
    <location>
        <begin position="240"/>
        <end position="262"/>
    </location>
</feature>
<organism evidence="7 8">
    <name type="scientific">Paraburkholderia aspalathi</name>
    <dbReference type="NCBI Taxonomy" id="1324617"/>
    <lineage>
        <taxon>Bacteria</taxon>
        <taxon>Pseudomonadati</taxon>
        <taxon>Pseudomonadota</taxon>
        <taxon>Betaproteobacteria</taxon>
        <taxon>Burkholderiales</taxon>
        <taxon>Burkholderiaceae</taxon>
        <taxon>Paraburkholderia</taxon>
    </lineage>
</organism>
<dbReference type="InterPro" id="IPR002293">
    <property type="entry name" value="AA/rel_permease1"/>
</dbReference>
<dbReference type="PANTHER" id="PTHR43243">
    <property type="entry name" value="INNER MEMBRANE TRANSPORTER YGJI-RELATED"/>
    <property type="match status" value="1"/>
</dbReference>
<dbReference type="Pfam" id="PF13520">
    <property type="entry name" value="AA_permease_2"/>
    <property type="match status" value="1"/>
</dbReference>
<evidence type="ECO:0000313" key="8">
    <source>
        <dbReference type="Proteomes" id="UP000198844"/>
    </source>
</evidence>
<dbReference type="Proteomes" id="UP000198844">
    <property type="component" value="Unassembled WGS sequence"/>
</dbReference>
<evidence type="ECO:0000256" key="6">
    <source>
        <dbReference type="SAM" id="Phobius"/>
    </source>
</evidence>
<evidence type="ECO:0000256" key="5">
    <source>
        <dbReference type="ARBA" id="ARBA00023136"/>
    </source>
</evidence>